<organism evidence="2 3">
    <name type="scientific">Pieris macdunnoughi</name>
    <dbReference type="NCBI Taxonomy" id="345717"/>
    <lineage>
        <taxon>Eukaryota</taxon>
        <taxon>Metazoa</taxon>
        <taxon>Ecdysozoa</taxon>
        <taxon>Arthropoda</taxon>
        <taxon>Hexapoda</taxon>
        <taxon>Insecta</taxon>
        <taxon>Pterygota</taxon>
        <taxon>Neoptera</taxon>
        <taxon>Endopterygota</taxon>
        <taxon>Lepidoptera</taxon>
        <taxon>Glossata</taxon>
        <taxon>Ditrysia</taxon>
        <taxon>Papilionoidea</taxon>
        <taxon>Pieridae</taxon>
        <taxon>Pierinae</taxon>
        <taxon>Pieris</taxon>
    </lineage>
</organism>
<feature type="signal peptide" evidence="1">
    <location>
        <begin position="1"/>
        <end position="22"/>
    </location>
</feature>
<dbReference type="Proteomes" id="UP000663880">
    <property type="component" value="Unassembled WGS sequence"/>
</dbReference>
<gene>
    <name evidence="2" type="ORF">PMACD_LOCUS9878</name>
</gene>
<dbReference type="OrthoDB" id="7467872at2759"/>
<evidence type="ECO:0000313" key="2">
    <source>
        <dbReference type="EMBL" id="CAF4884219.1"/>
    </source>
</evidence>
<reference evidence="2" key="1">
    <citation type="submission" date="2021-02" db="EMBL/GenBank/DDBJ databases">
        <authorList>
            <person name="Steward A R."/>
        </authorList>
    </citation>
    <scope>NUCLEOTIDE SEQUENCE</scope>
</reference>
<comment type="caution">
    <text evidence="2">The sequence shown here is derived from an EMBL/GenBank/DDBJ whole genome shotgun (WGS) entry which is preliminary data.</text>
</comment>
<keyword evidence="1" id="KW-0732">Signal</keyword>
<feature type="chain" id="PRO_5032368715" evidence="1">
    <location>
        <begin position="23"/>
        <end position="217"/>
    </location>
</feature>
<evidence type="ECO:0000313" key="3">
    <source>
        <dbReference type="Proteomes" id="UP000663880"/>
    </source>
</evidence>
<protein>
    <submittedName>
        <fullName evidence="2">Uncharacterized protein</fullName>
    </submittedName>
</protein>
<proteinExistence type="predicted"/>
<name>A0A821U5G8_9NEOP</name>
<dbReference type="AlphaFoldDB" id="A0A821U5G8"/>
<keyword evidence="3" id="KW-1185">Reference proteome</keyword>
<dbReference type="EMBL" id="CAJOBZ010000029">
    <property type="protein sequence ID" value="CAF4884219.1"/>
    <property type="molecule type" value="Genomic_DNA"/>
</dbReference>
<evidence type="ECO:0000256" key="1">
    <source>
        <dbReference type="SAM" id="SignalP"/>
    </source>
</evidence>
<accession>A0A821U5G8</accession>
<sequence>MDLFNRIGDLIIILIFANISQCLRVKDEFFKRNKEMCMRVAKQPFFDVDLVVGKPWKVFYTWNLKLDGDITCFEFTFKNASGETINRVWSEMGEYLEQQPSWEAATLCLYVGPSKHEMLLFADQGPAGSFVGVPNMVRSSSLVPTRKGVSLIKFQFKLLNEGKYLLIVDCNQGVASLGTRSQDPANRTEIEGLVAGLNLGDGFPVCAKESNKNEELL</sequence>